<dbReference type="PANTHER" id="PTHR23417">
    <property type="entry name" value="3-DEOXY-D-MANNO-OCTULOSONIC-ACID TRANSFERASE/TRNA GUANINE-N 7 - -METHYLTRANSFERASE"/>
    <property type="match status" value="1"/>
</dbReference>
<dbReference type="EC" id="2.1.1.33" evidence="7"/>
<protein>
    <recommendedName>
        <fullName evidence="7">tRNA (guanine-N(7)-)-methyltransferase</fullName>
        <ecNumber evidence="7">2.1.1.33</ecNumber>
    </recommendedName>
    <alternativeName>
        <fullName evidence="7">tRNA (guanine(46)-N(7))-methyltransferase</fullName>
    </alternativeName>
    <alternativeName>
        <fullName evidence="7">tRNA(m7G46)-methyltransferase</fullName>
    </alternativeName>
</protein>
<comment type="catalytic activity">
    <reaction evidence="1 7">
        <text>guanosine(46) in tRNA + S-adenosyl-L-methionine = N(7)-methylguanosine(46) in tRNA + S-adenosyl-L-homocysteine</text>
        <dbReference type="Rhea" id="RHEA:42708"/>
        <dbReference type="Rhea" id="RHEA-COMP:10188"/>
        <dbReference type="Rhea" id="RHEA-COMP:10189"/>
        <dbReference type="ChEBI" id="CHEBI:57856"/>
        <dbReference type="ChEBI" id="CHEBI:59789"/>
        <dbReference type="ChEBI" id="CHEBI:74269"/>
        <dbReference type="ChEBI" id="CHEBI:74480"/>
        <dbReference type="EC" id="2.1.1.33"/>
    </reaction>
</comment>
<evidence type="ECO:0000313" key="8">
    <source>
        <dbReference type="EMBL" id="TCT11034.1"/>
    </source>
</evidence>
<dbReference type="GO" id="GO:0043527">
    <property type="term" value="C:tRNA methyltransferase complex"/>
    <property type="evidence" value="ECO:0007669"/>
    <property type="project" value="TreeGrafter"/>
</dbReference>
<feature type="binding site" evidence="7">
    <location>
        <position position="158"/>
    </location>
    <ligand>
        <name>S-adenosyl-L-methionine</name>
        <dbReference type="ChEBI" id="CHEBI:59789"/>
    </ligand>
</feature>
<comment type="caution">
    <text evidence="8">The sequence shown here is derived from an EMBL/GenBank/DDBJ whole genome shotgun (WGS) entry which is preliminary data.</text>
</comment>
<dbReference type="Pfam" id="PF02390">
    <property type="entry name" value="Methyltransf_4"/>
    <property type="match status" value="1"/>
</dbReference>
<evidence type="ECO:0000256" key="3">
    <source>
        <dbReference type="ARBA" id="ARBA00022603"/>
    </source>
</evidence>
<keyword evidence="6 7" id="KW-0819">tRNA processing</keyword>
<dbReference type="EMBL" id="SMAJ01000001">
    <property type="protein sequence ID" value="TCT11034.1"/>
    <property type="molecule type" value="Genomic_DNA"/>
</dbReference>
<keyword evidence="3 7" id="KW-0489">Methyltransferase</keyword>
<comment type="function">
    <text evidence="2 7">Catalyzes the formation of N(7)-methylguanine at position 46 (m7G46) in tRNA.</text>
</comment>
<evidence type="ECO:0000256" key="6">
    <source>
        <dbReference type="ARBA" id="ARBA00022694"/>
    </source>
</evidence>
<proteinExistence type="inferred from homology"/>
<keyword evidence="4 7" id="KW-0808">Transferase</keyword>
<evidence type="ECO:0000256" key="1">
    <source>
        <dbReference type="ARBA" id="ARBA00000142"/>
    </source>
</evidence>
<sequence length="276" mass="30477">MQRSHYSACMQPARKPAAVTTIAPMNTIKPTLQGQSPDSAGPAAGEALAAHPGPGHIRSFVHRRSHITPGQKEALDSLMPLWALPYRAAVLEFDKVFGRHAATILEIGFGMGETTEKIATTRSGDNFLGVEVFNAGVGALLKRIEACGLQNIRIIQHDAVEVVRDMIAPDSLAGIHIYFPDPWPKSRHHKRRLIQPPFIDLLASRLAPGGYIHCATDWENYAQQMLAVLGAEPRLKNSCEGYAPRPDFRPQTKFETRGLRLGHGVWDLIFTRKEKP</sequence>
<dbReference type="UniPathway" id="UPA00989"/>
<keyword evidence="9" id="KW-1185">Reference proteome</keyword>
<dbReference type="PANTHER" id="PTHR23417:SF14">
    <property type="entry name" value="PENTACOTRIPEPTIDE-REPEAT REGION OF PRORP DOMAIN-CONTAINING PROTEIN"/>
    <property type="match status" value="1"/>
</dbReference>
<comment type="similarity">
    <text evidence="7">Belongs to the class I-like SAM-binding methyltransferase superfamily. TrmB family.</text>
</comment>
<dbReference type="CDD" id="cd02440">
    <property type="entry name" value="AdoMet_MTases"/>
    <property type="match status" value="1"/>
</dbReference>
<dbReference type="PROSITE" id="PS51625">
    <property type="entry name" value="SAM_MT_TRMB"/>
    <property type="match status" value="1"/>
</dbReference>
<evidence type="ECO:0000313" key="9">
    <source>
        <dbReference type="Proteomes" id="UP000295525"/>
    </source>
</evidence>
<dbReference type="HAMAP" id="MF_01057">
    <property type="entry name" value="tRNA_methyltr_TrmB"/>
    <property type="match status" value="1"/>
</dbReference>
<keyword evidence="5 7" id="KW-0949">S-adenosyl-L-methionine</keyword>
<dbReference type="AlphaFoldDB" id="A0A4R3MBK7"/>
<feature type="binding site" evidence="7">
    <location>
        <position position="106"/>
    </location>
    <ligand>
        <name>S-adenosyl-L-methionine</name>
        <dbReference type="ChEBI" id="CHEBI:59789"/>
    </ligand>
</feature>
<comment type="caution">
    <text evidence="7">Lacks conserved residue(s) required for the propagation of feature annotation.</text>
</comment>
<comment type="pathway">
    <text evidence="7">tRNA modification; N(7)-methylguanine-tRNA biosynthesis.</text>
</comment>
<feature type="binding site" evidence="7">
    <location>
        <position position="185"/>
    </location>
    <ligand>
        <name>substrate</name>
    </ligand>
</feature>
<feature type="binding site" evidence="7">
    <location>
        <position position="181"/>
    </location>
    <ligand>
        <name>S-adenosyl-L-methionine</name>
        <dbReference type="ChEBI" id="CHEBI:59789"/>
    </ligand>
</feature>
<dbReference type="InterPro" id="IPR003358">
    <property type="entry name" value="tRNA_(Gua-N-7)_MeTrfase_Trmb"/>
</dbReference>
<dbReference type="InterPro" id="IPR029063">
    <property type="entry name" value="SAM-dependent_MTases_sf"/>
</dbReference>
<dbReference type="Gene3D" id="3.40.50.150">
    <property type="entry name" value="Vaccinia Virus protein VP39"/>
    <property type="match status" value="1"/>
</dbReference>
<evidence type="ECO:0000256" key="5">
    <source>
        <dbReference type="ARBA" id="ARBA00022691"/>
    </source>
</evidence>
<dbReference type="Proteomes" id="UP000295525">
    <property type="component" value="Unassembled WGS sequence"/>
</dbReference>
<evidence type="ECO:0000256" key="4">
    <source>
        <dbReference type="ARBA" id="ARBA00022679"/>
    </source>
</evidence>
<reference evidence="8 9" key="1">
    <citation type="submission" date="2019-03" db="EMBL/GenBank/DDBJ databases">
        <title>Genomic Encyclopedia of Type Strains, Phase IV (KMG-IV): sequencing the most valuable type-strain genomes for metagenomic binning, comparative biology and taxonomic classification.</title>
        <authorList>
            <person name="Goeker M."/>
        </authorList>
    </citation>
    <scope>NUCLEOTIDE SEQUENCE [LARGE SCALE GENOMIC DNA]</scope>
    <source>
        <strain evidence="8 9">DSM 24591</strain>
    </source>
</reference>
<dbReference type="InterPro" id="IPR055361">
    <property type="entry name" value="tRNA_methyltr_TrmB_bact"/>
</dbReference>
<dbReference type="NCBIfam" id="TIGR00091">
    <property type="entry name" value="tRNA (guanosine(46)-N7)-methyltransferase TrmB"/>
    <property type="match status" value="1"/>
</dbReference>
<evidence type="ECO:0000256" key="7">
    <source>
        <dbReference type="HAMAP-Rule" id="MF_01057"/>
    </source>
</evidence>
<organism evidence="8 9">
    <name type="scientific">Paralcaligenes ureilyticus</name>
    <dbReference type="NCBI Taxonomy" id="627131"/>
    <lineage>
        <taxon>Bacteria</taxon>
        <taxon>Pseudomonadati</taxon>
        <taxon>Pseudomonadota</taxon>
        <taxon>Betaproteobacteria</taxon>
        <taxon>Burkholderiales</taxon>
        <taxon>Alcaligenaceae</taxon>
        <taxon>Paralcaligenes</taxon>
    </lineage>
</organism>
<name>A0A4R3MBK7_9BURK</name>
<evidence type="ECO:0000256" key="2">
    <source>
        <dbReference type="ARBA" id="ARBA00003015"/>
    </source>
</evidence>
<gene>
    <name evidence="7" type="primary">trmB</name>
    <name evidence="8" type="ORF">EDC26_101261</name>
</gene>
<accession>A0A4R3MBK7</accession>
<dbReference type="SUPFAM" id="SSF53335">
    <property type="entry name" value="S-adenosyl-L-methionine-dependent methyltransferases"/>
    <property type="match status" value="1"/>
</dbReference>
<feature type="binding site" evidence="7">
    <location>
        <position position="131"/>
    </location>
    <ligand>
        <name>S-adenosyl-L-methionine</name>
        <dbReference type="ChEBI" id="CHEBI:59789"/>
    </ligand>
</feature>
<dbReference type="GO" id="GO:0008176">
    <property type="term" value="F:tRNA (guanine(46)-N7)-methyltransferase activity"/>
    <property type="evidence" value="ECO:0007669"/>
    <property type="project" value="UniProtKB-UniRule"/>
</dbReference>
<feature type="binding site" evidence="7">
    <location>
        <position position="217"/>
    </location>
    <ligand>
        <name>substrate</name>
    </ligand>
</feature>
<feature type="binding site" evidence="7">
    <location>
        <begin position="252"/>
        <end position="255"/>
    </location>
    <ligand>
        <name>substrate</name>
    </ligand>
</feature>